<proteinExistence type="predicted"/>
<organism evidence="12 13">
    <name type="scientific">Asparagus officinalis</name>
    <name type="common">Garden asparagus</name>
    <dbReference type="NCBI Taxonomy" id="4686"/>
    <lineage>
        <taxon>Eukaryota</taxon>
        <taxon>Viridiplantae</taxon>
        <taxon>Streptophyta</taxon>
        <taxon>Embryophyta</taxon>
        <taxon>Tracheophyta</taxon>
        <taxon>Spermatophyta</taxon>
        <taxon>Magnoliopsida</taxon>
        <taxon>Liliopsida</taxon>
        <taxon>Asparagales</taxon>
        <taxon>Asparagaceae</taxon>
        <taxon>Asparagoideae</taxon>
        <taxon>Asparagus</taxon>
    </lineage>
</organism>
<dbReference type="Pfam" id="PF07714">
    <property type="entry name" value="PK_Tyr_Ser-Thr"/>
    <property type="match status" value="1"/>
</dbReference>
<dbReference type="GO" id="GO:0005524">
    <property type="term" value="F:ATP binding"/>
    <property type="evidence" value="ECO:0007669"/>
    <property type="project" value="InterPro"/>
</dbReference>
<reference evidence="13" key="1">
    <citation type="journal article" date="2017" name="Nat. Commun.">
        <title>The asparagus genome sheds light on the origin and evolution of a young Y chromosome.</title>
        <authorList>
            <person name="Harkess A."/>
            <person name="Zhou J."/>
            <person name="Xu C."/>
            <person name="Bowers J.E."/>
            <person name="Van der Hulst R."/>
            <person name="Ayyampalayam S."/>
            <person name="Mercati F."/>
            <person name="Riccardi P."/>
            <person name="McKain M.R."/>
            <person name="Kakrana A."/>
            <person name="Tang H."/>
            <person name="Ray J."/>
            <person name="Groenendijk J."/>
            <person name="Arikit S."/>
            <person name="Mathioni S.M."/>
            <person name="Nakano M."/>
            <person name="Shan H."/>
            <person name="Telgmann-Rauber A."/>
            <person name="Kanno A."/>
            <person name="Yue Z."/>
            <person name="Chen H."/>
            <person name="Li W."/>
            <person name="Chen Y."/>
            <person name="Xu X."/>
            <person name="Zhang Y."/>
            <person name="Luo S."/>
            <person name="Chen H."/>
            <person name="Gao J."/>
            <person name="Mao Z."/>
            <person name="Pires J.C."/>
            <person name="Luo M."/>
            <person name="Kudrna D."/>
            <person name="Wing R.A."/>
            <person name="Meyers B.C."/>
            <person name="Yi K."/>
            <person name="Kong H."/>
            <person name="Lavrijsen P."/>
            <person name="Sunseri F."/>
            <person name="Falavigna A."/>
            <person name="Ye Y."/>
            <person name="Leebens-Mack J.H."/>
            <person name="Chen G."/>
        </authorList>
    </citation>
    <scope>NUCLEOTIDE SEQUENCE [LARGE SCALE GENOMIC DNA]</scope>
    <source>
        <strain evidence="13">cv. DH0086</strain>
    </source>
</reference>
<dbReference type="Gene3D" id="3.80.10.10">
    <property type="entry name" value="Ribonuclease Inhibitor"/>
    <property type="match status" value="1"/>
</dbReference>
<dbReference type="InterPro" id="IPR001611">
    <property type="entry name" value="Leu-rich_rpt"/>
</dbReference>
<comment type="subcellular location">
    <subcellularLocation>
        <location evidence="1">Membrane</location>
    </subcellularLocation>
</comment>
<evidence type="ECO:0000256" key="10">
    <source>
        <dbReference type="SAM" id="SignalP"/>
    </source>
</evidence>
<dbReference type="SUPFAM" id="SSF52058">
    <property type="entry name" value="L domain-like"/>
    <property type="match status" value="1"/>
</dbReference>
<dbReference type="Pfam" id="PF00560">
    <property type="entry name" value="LRR_1"/>
    <property type="match status" value="3"/>
</dbReference>
<dbReference type="PROSITE" id="PS50011">
    <property type="entry name" value="PROTEIN_KINASE_DOM"/>
    <property type="match status" value="1"/>
</dbReference>
<keyword evidence="2" id="KW-0433">Leucine-rich repeat</keyword>
<accession>A0A5P1EJ32</accession>
<dbReference type="OMA" id="AGGRCCF"/>
<dbReference type="GO" id="GO:0016020">
    <property type="term" value="C:membrane"/>
    <property type="evidence" value="ECO:0007669"/>
    <property type="project" value="UniProtKB-SubCell"/>
</dbReference>
<dbReference type="EMBL" id="CM007386">
    <property type="protein sequence ID" value="ONK65978.1"/>
    <property type="molecule type" value="Genomic_DNA"/>
</dbReference>
<evidence type="ECO:0000313" key="12">
    <source>
        <dbReference type="EMBL" id="ONK65978.1"/>
    </source>
</evidence>
<feature type="chain" id="PRO_5024433714" description="Protein kinase domain-containing protein" evidence="10">
    <location>
        <begin position="35"/>
        <end position="715"/>
    </location>
</feature>
<dbReference type="AlphaFoldDB" id="A0A5P1EJ32"/>
<dbReference type="Gramene" id="ONK65978">
    <property type="protein sequence ID" value="ONK65978"/>
    <property type="gene ID" value="A4U43_C06F2930"/>
</dbReference>
<dbReference type="SUPFAM" id="SSF56112">
    <property type="entry name" value="Protein kinase-like (PK-like)"/>
    <property type="match status" value="1"/>
</dbReference>
<evidence type="ECO:0000256" key="4">
    <source>
        <dbReference type="ARBA" id="ARBA00022729"/>
    </source>
</evidence>
<evidence type="ECO:0000256" key="2">
    <source>
        <dbReference type="ARBA" id="ARBA00022614"/>
    </source>
</evidence>
<dbReference type="Gene3D" id="1.10.510.10">
    <property type="entry name" value="Transferase(Phosphotransferase) domain 1"/>
    <property type="match status" value="1"/>
</dbReference>
<evidence type="ECO:0000256" key="8">
    <source>
        <dbReference type="ARBA" id="ARBA00023170"/>
    </source>
</evidence>
<evidence type="ECO:0000256" key="1">
    <source>
        <dbReference type="ARBA" id="ARBA00004370"/>
    </source>
</evidence>
<protein>
    <recommendedName>
        <fullName evidence="11">Protein kinase domain-containing protein</fullName>
    </recommendedName>
</protein>
<evidence type="ECO:0000256" key="3">
    <source>
        <dbReference type="ARBA" id="ARBA00022692"/>
    </source>
</evidence>
<feature type="signal peptide" evidence="10">
    <location>
        <begin position="1"/>
        <end position="34"/>
    </location>
</feature>
<evidence type="ECO:0000256" key="5">
    <source>
        <dbReference type="ARBA" id="ARBA00022737"/>
    </source>
</evidence>
<keyword evidence="5" id="KW-0677">Repeat</keyword>
<dbReference type="InterPro" id="IPR001245">
    <property type="entry name" value="Ser-Thr/Tyr_kinase_cat_dom"/>
</dbReference>
<keyword evidence="13" id="KW-1185">Reference proteome</keyword>
<dbReference type="GO" id="GO:0004672">
    <property type="term" value="F:protein kinase activity"/>
    <property type="evidence" value="ECO:0007669"/>
    <property type="project" value="InterPro"/>
</dbReference>
<feature type="domain" description="Protein kinase" evidence="11">
    <location>
        <begin position="433"/>
        <end position="707"/>
    </location>
</feature>
<dbReference type="Proteomes" id="UP000243459">
    <property type="component" value="Chromosome 6"/>
</dbReference>
<evidence type="ECO:0000259" key="11">
    <source>
        <dbReference type="PROSITE" id="PS50011"/>
    </source>
</evidence>
<dbReference type="FunFam" id="1.10.510.10:FF:000095">
    <property type="entry name" value="protein STRUBBELIG-RECEPTOR FAMILY 8"/>
    <property type="match status" value="1"/>
</dbReference>
<evidence type="ECO:0000256" key="6">
    <source>
        <dbReference type="ARBA" id="ARBA00022989"/>
    </source>
</evidence>
<dbReference type="PANTHER" id="PTHR48007">
    <property type="entry name" value="LEUCINE-RICH REPEAT RECEPTOR-LIKE PROTEIN KINASE PXC1"/>
    <property type="match status" value="1"/>
</dbReference>
<dbReference type="InterPro" id="IPR046959">
    <property type="entry name" value="PRK1-6/SRF4-like"/>
</dbReference>
<dbReference type="FunFam" id="3.30.200.20:FF:000125">
    <property type="entry name" value="Protein STRUBBELIG-RECEPTOR FAMILY 8"/>
    <property type="match status" value="1"/>
</dbReference>
<dbReference type="Gene3D" id="3.30.200.20">
    <property type="entry name" value="Phosphorylase Kinase, domain 1"/>
    <property type="match status" value="1"/>
</dbReference>
<dbReference type="InterPro" id="IPR000719">
    <property type="entry name" value="Prot_kinase_dom"/>
</dbReference>
<keyword evidence="8" id="KW-0675">Receptor</keyword>
<dbReference type="FunFam" id="3.80.10.10:FF:000062">
    <property type="entry name" value="protein STRUBBELIG-RECEPTOR FAMILY 3"/>
    <property type="match status" value="1"/>
</dbReference>
<dbReference type="OrthoDB" id="676979at2759"/>
<keyword evidence="7 9" id="KW-0472">Membrane</keyword>
<evidence type="ECO:0000256" key="9">
    <source>
        <dbReference type="SAM" id="Phobius"/>
    </source>
</evidence>
<dbReference type="InterPro" id="IPR032675">
    <property type="entry name" value="LRR_dom_sf"/>
</dbReference>
<dbReference type="PANTHER" id="PTHR48007:SF22">
    <property type="entry name" value="PROTEIN STRUBBELIG-RECEPTOR FAMILY 3-LIKE ISOFORM X1"/>
    <property type="match status" value="1"/>
</dbReference>
<evidence type="ECO:0000313" key="13">
    <source>
        <dbReference type="Proteomes" id="UP000243459"/>
    </source>
</evidence>
<feature type="transmembrane region" description="Helical" evidence="9">
    <location>
        <begin position="303"/>
        <end position="325"/>
    </location>
</feature>
<gene>
    <name evidence="12" type="ORF">A4U43_C06F2930</name>
</gene>
<name>A0A5P1EJ32_ASPOF</name>
<dbReference type="InterPro" id="IPR011009">
    <property type="entry name" value="Kinase-like_dom_sf"/>
</dbReference>
<keyword evidence="6 9" id="KW-1133">Transmembrane helix</keyword>
<sequence length="715" mass="79158">MYKVALLMNNSSLKMASLLFLGLMLIFILPCSRGFTDPRDVFAINGFYVNMGFPLLPGWRIGGDPCLEGWQGVECVNSNITAIILNGANLMGQLTESLGVFVSIITLDLSNNHISGTIPENLPVTLRRFFLSANNFTGPIPSSLSTLTLLTDMAVNDNLLEGDLPDVFQPLAGLVNLDISSNNLSGQLPPSMGNLSSLSTLHVQNNHLSGMLNVLQDLPLENLNIENNLFSGPIPPKLLTIPDFKKDGNPFNTTISPSPAPILPSPASASPPFPVVGAPVPSAGIIANSIPYGKSDRKKATMVVIYAAIAVASVIISVLMITICISKSRKKQKDEEIPVMHKGKGQEKMNVSMHNANLNMLSVGQKDKPEKQKEHEIDMARTNVIMMPPLAEKIIVEPIVPPEKIPSSASQNLNSQSISSFSVSFLQQYTHSFAEENLISKDKLTKVYLAEFPDGKLLTVTKLETANLKIPTDEFLELVLRTSLLRHPNILELVGYCMEYEQRLLVYNYFSTRTLHDILHSKDDFKKKLSWNARVDITLGAARALEYLHEGCRPPVIHQNFDSAKILLDDRCSVRVSQCGFASLILSNSMGQIHELPNYETPEVNDIGSYTDKSDVYSFGVVMLELLTGRKPYESSRPREQRYLVRWASSQLYDINALSRIVDPSIDGKLPMKSLSRFADIISRCVQQQPEFRPPMSEVVQDLTRMIEDARSMQT</sequence>
<evidence type="ECO:0000256" key="7">
    <source>
        <dbReference type="ARBA" id="ARBA00023136"/>
    </source>
</evidence>
<keyword evidence="4 10" id="KW-0732">Signal</keyword>
<keyword evidence="3 9" id="KW-0812">Transmembrane</keyword>